<organism evidence="2 3">
    <name type="scientific">Hominilimicola fabiformis</name>
    <dbReference type="NCBI Taxonomy" id="2885356"/>
    <lineage>
        <taxon>Bacteria</taxon>
        <taxon>Bacillati</taxon>
        <taxon>Bacillota</taxon>
        <taxon>Clostridia</taxon>
        <taxon>Eubacteriales</taxon>
        <taxon>Oscillospiraceae</taxon>
        <taxon>Hominilimicola</taxon>
    </lineage>
</organism>
<dbReference type="EMBL" id="JAJEQM010000021">
    <property type="protein sequence ID" value="MCC2211651.1"/>
    <property type="molecule type" value="Genomic_DNA"/>
</dbReference>
<feature type="transmembrane region" description="Helical" evidence="1">
    <location>
        <begin position="24"/>
        <end position="49"/>
    </location>
</feature>
<keyword evidence="1" id="KW-1133">Transmembrane helix</keyword>
<reference evidence="2 3" key="1">
    <citation type="submission" date="2021-10" db="EMBL/GenBank/DDBJ databases">
        <title>Anaerobic single-cell dispensing facilitates the cultivation of human gut bacteria.</title>
        <authorList>
            <person name="Afrizal A."/>
        </authorList>
    </citation>
    <scope>NUCLEOTIDE SEQUENCE [LARGE SCALE GENOMIC DNA]</scope>
    <source>
        <strain evidence="2 3">CLA-AA-H232</strain>
    </source>
</reference>
<dbReference type="Proteomes" id="UP001198242">
    <property type="component" value="Unassembled WGS sequence"/>
</dbReference>
<keyword evidence="3" id="KW-1185">Reference proteome</keyword>
<name>A0AAE3E076_9FIRM</name>
<protein>
    <submittedName>
        <fullName evidence="2">Uncharacterized protein</fullName>
    </submittedName>
</protein>
<evidence type="ECO:0000313" key="2">
    <source>
        <dbReference type="EMBL" id="MCC2211651.1"/>
    </source>
</evidence>
<keyword evidence="1" id="KW-0812">Transmembrane</keyword>
<evidence type="ECO:0000256" key="1">
    <source>
        <dbReference type="SAM" id="Phobius"/>
    </source>
</evidence>
<gene>
    <name evidence="2" type="ORF">LKE05_12755</name>
</gene>
<feature type="transmembrane region" description="Helical" evidence="1">
    <location>
        <begin position="61"/>
        <end position="85"/>
    </location>
</feature>
<dbReference type="RefSeq" id="WP_308457092.1">
    <property type="nucleotide sequence ID" value="NZ_JAJEQM010000021.1"/>
</dbReference>
<keyword evidence="1" id="KW-0472">Membrane</keyword>
<proteinExistence type="predicted"/>
<comment type="caution">
    <text evidence="2">The sequence shown here is derived from an EMBL/GenBank/DDBJ whole genome shotgun (WGS) entry which is preliminary data.</text>
</comment>
<accession>A0AAE3E076</accession>
<dbReference type="AlphaFoldDB" id="A0AAE3E076"/>
<sequence>MRRIKKNGEMKIKNSLIKPIKKSIITWIVGGIVLLIVWCCDIKKILLYIPGIRNFVLNLNFITSIFTNYYTVIIGALFLVVILYLRKYADVKVPSISIAGIEFNLKNIDRIVKANLTNYFVTKRSLFKIDILKDNFDDVFESYHNTYEFIRLQMSYYENVAKTDNTIYKAMKCMIKDLNYFLTSNQTDYRRWYKFENEKEYKFIDELQKKYPKYNELIEAFGKINKKMSTHMQKLNITIEW</sequence>
<evidence type="ECO:0000313" key="3">
    <source>
        <dbReference type="Proteomes" id="UP001198242"/>
    </source>
</evidence>